<dbReference type="SUPFAM" id="SSF52540">
    <property type="entry name" value="P-loop containing nucleoside triphosphate hydrolases"/>
    <property type="match status" value="1"/>
</dbReference>
<dbReference type="InterPro" id="IPR045063">
    <property type="entry name" value="Dynamin_N"/>
</dbReference>
<dbReference type="InterPro" id="IPR027417">
    <property type="entry name" value="P-loop_NTPase"/>
</dbReference>
<evidence type="ECO:0000313" key="4">
    <source>
        <dbReference type="Proteomes" id="UP000005019"/>
    </source>
</evidence>
<dbReference type="Proteomes" id="UP000005019">
    <property type="component" value="Unassembled WGS sequence"/>
</dbReference>
<proteinExistence type="predicted"/>
<dbReference type="InterPro" id="IPR051943">
    <property type="entry name" value="TRAFAC_Dynamin-like_GTPase"/>
</dbReference>
<dbReference type="RefSeq" id="WP_008064440.1">
    <property type="nucleotide sequence ID" value="NZ_AFHG01000059.1"/>
</dbReference>
<gene>
    <name evidence="3" type="ORF">METUNv1_03803</name>
</gene>
<dbReference type="PANTHER" id="PTHR43681:SF1">
    <property type="entry name" value="SARCALUMENIN"/>
    <property type="match status" value="1"/>
</dbReference>
<organism evidence="3 4">
    <name type="scientific">Methyloversatilis universalis (strain ATCC BAA-1314 / DSM 25237 / JCM 13912 / CCUG 52030 / FAM5)</name>
    <dbReference type="NCBI Taxonomy" id="1000565"/>
    <lineage>
        <taxon>Bacteria</taxon>
        <taxon>Pseudomonadati</taxon>
        <taxon>Pseudomonadota</taxon>
        <taxon>Betaproteobacteria</taxon>
        <taxon>Nitrosomonadales</taxon>
        <taxon>Sterolibacteriaceae</taxon>
        <taxon>Methyloversatilis</taxon>
    </lineage>
</organism>
<reference evidence="3 4" key="1">
    <citation type="journal article" date="2011" name="J. Bacteriol.">
        <title>Genome sequence of Methyloversatilis universalis FAM5T, a methylotrophic representative of the order Rhodocyclales.</title>
        <authorList>
            <person name="Kittichotirat W."/>
            <person name="Good N.M."/>
            <person name="Hall R."/>
            <person name="Bringel F."/>
            <person name="Lajus A."/>
            <person name="Medigue C."/>
            <person name="Smalley N.E."/>
            <person name="Beck D."/>
            <person name="Bumgarner R."/>
            <person name="Vuilleumier S."/>
            <person name="Kalyuzhnaya M.G."/>
        </authorList>
    </citation>
    <scope>NUCLEOTIDE SEQUENCE [LARGE SCALE GENOMIC DNA]</scope>
    <source>
        <strain evidence="4">ATCC BAA-1314 / JCM 13912 / FAM5</strain>
    </source>
</reference>
<sequence length="650" mass="73298">MGMQEELSAYGAWRTRVEQTVTRLRGWLFEANLSDTHNDQCMDQLLQKLRDDRLVVAFVAEFSRGKSELINAIFFGDQGTRVLPSSTGRTTMCPTELMYDPARPACIDLLPIDTRRGNTPVAEYKAQPGAWTRILLDTASPQAMQQALTRVSEQRRATIADAEAMGFRIDLSGETGLQPDAQGGVQVPAWRHAVINLPHPLLRQGLVILDTPGLNAIGAEPELTLSLLPAAHAVLFVLGMDTGVTQSDLGVWKTHVTAAGGSRQGRIAVLNKMDSLWDGLRSEAQIEAEIQRQIESCAVTLDIPASRVFPVSAQKGLLARIQHDDALLARSRLPQLERALVEDLLPAKRDIVAAAVEHDAGELISRMRELLAGRKRGLDEQQAEFSDLRGKNRGVIQYMLKRVKAEKEEFERGLERFYATRNVFSSQTNALFAHLGMDALRTRTNHTREVMEAANFSLQLRDAMNAFFEGVRESLRQSATSVDEIFHMMEAMYQRFSTEHDLRLGVPVPFSVQRYEKDINRLETAFHQQFNTWLNLLTTEKRQLTQRFFETVAVQVRKHMEVVNRDVEHWLRAIMAPLENQVREHQRQLKRRLESVKRIHEATDTLEERIEDLRQTGAAIDQQLEELGRLQGALESALRAPVLRVVSAAA</sequence>
<feature type="domain" description="Dynamin N-terminal" evidence="2">
    <location>
        <begin position="56"/>
        <end position="272"/>
    </location>
</feature>
<evidence type="ECO:0000259" key="2">
    <source>
        <dbReference type="Pfam" id="PF00350"/>
    </source>
</evidence>
<evidence type="ECO:0000256" key="1">
    <source>
        <dbReference type="SAM" id="Coils"/>
    </source>
</evidence>
<dbReference type="PANTHER" id="PTHR43681">
    <property type="entry name" value="TRANSMEMBRANE GTPASE FZO"/>
    <property type="match status" value="1"/>
</dbReference>
<evidence type="ECO:0000313" key="3">
    <source>
        <dbReference type="EMBL" id="EGK69838.1"/>
    </source>
</evidence>
<dbReference type="Pfam" id="PF00350">
    <property type="entry name" value="Dynamin_N"/>
    <property type="match status" value="1"/>
</dbReference>
<dbReference type="Gene3D" id="3.40.50.300">
    <property type="entry name" value="P-loop containing nucleotide triphosphate hydrolases"/>
    <property type="match status" value="1"/>
</dbReference>
<accession>F5RHK6</accession>
<protein>
    <recommendedName>
        <fullName evidence="2">Dynamin N-terminal domain-containing protein</fullName>
    </recommendedName>
</protein>
<dbReference type="eggNOG" id="COG0699">
    <property type="taxonomic scope" value="Bacteria"/>
</dbReference>
<dbReference type="OrthoDB" id="5295100at2"/>
<dbReference type="STRING" id="1000565.METUNv1_03803"/>
<keyword evidence="4" id="KW-1185">Reference proteome</keyword>
<name>F5RHK6_METUF</name>
<dbReference type="EMBL" id="AFHG01000059">
    <property type="protein sequence ID" value="EGK69838.1"/>
    <property type="molecule type" value="Genomic_DNA"/>
</dbReference>
<dbReference type="AlphaFoldDB" id="F5RHK6"/>
<keyword evidence="1" id="KW-0175">Coiled coil</keyword>
<feature type="coiled-coil region" evidence="1">
    <location>
        <begin position="596"/>
        <end position="640"/>
    </location>
</feature>
<comment type="caution">
    <text evidence="3">The sequence shown here is derived from an EMBL/GenBank/DDBJ whole genome shotgun (WGS) entry which is preliminary data.</text>
</comment>